<dbReference type="CDD" id="cd06261">
    <property type="entry name" value="TM_PBP2"/>
    <property type="match status" value="1"/>
</dbReference>
<dbReference type="PANTHER" id="PTHR30193">
    <property type="entry name" value="ABC TRANSPORTER PERMEASE PROTEIN"/>
    <property type="match status" value="1"/>
</dbReference>
<evidence type="ECO:0000256" key="3">
    <source>
        <dbReference type="ARBA" id="ARBA00022475"/>
    </source>
</evidence>
<proteinExistence type="inferred from homology"/>
<feature type="transmembrane region" description="Helical" evidence="7">
    <location>
        <begin position="12"/>
        <end position="35"/>
    </location>
</feature>
<name>A0A3E3AD16_9FIRM</name>
<dbReference type="PANTHER" id="PTHR30193:SF41">
    <property type="entry name" value="DIACETYLCHITOBIOSE UPTAKE SYSTEM PERMEASE PROTEIN NGCF"/>
    <property type="match status" value="1"/>
</dbReference>
<gene>
    <name evidence="10" type="ORF">DXB93_11080</name>
    <name evidence="9" type="ORF">PM738_13370</name>
</gene>
<evidence type="ECO:0000256" key="6">
    <source>
        <dbReference type="ARBA" id="ARBA00023136"/>
    </source>
</evidence>
<organism evidence="10 11">
    <name type="scientific">Thomasclavelia ramosa</name>
    <dbReference type="NCBI Taxonomy" id="1547"/>
    <lineage>
        <taxon>Bacteria</taxon>
        <taxon>Bacillati</taxon>
        <taxon>Bacillota</taxon>
        <taxon>Erysipelotrichia</taxon>
        <taxon>Erysipelotrichales</taxon>
        <taxon>Coprobacillaceae</taxon>
        <taxon>Thomasclavelia</taxon>
    </lineage>
</organism>
<feature type="transmembrane region" description="Helical" evidence="7">
    <location>
        <begin position="266"/>
        <end position="287"/>
    </location>
</feature>
<keyword evidence="6 7" id="KW-0472">Membrane</keyword>
<comment type="caution">
    <text evidence="10">The sequence shown here is derived from an EMBL/GenBank/DDBJ whole genome shotgun (WGS) entry which is preliminary data.</text>
</comment>
<feature type="transmembrane region" description="Helical" evidence="7">
    <location>
        <begin position="107"/>
        <end position="128"/>
    </location>
</feature>
<evidence type="ECO:0000313" key="11">
    <source>
        <dbReference type="Proteomes" id="UP000261032"/>
    </source>
</evidence>
<dbReference type="Pfam" id="PF00528">
    <property type="entry name" value="BPD_transp_1"/>
    <property type="match status" value="1"/>
</dbReference>
<evidence type="ECO:0000313" key="10">
    <source>
        <dbReference type="EMBL" id="RGD84371.1"/>
    </source>
</evidence>
<evidence type="ECO:0000259" key="8">
    <source>
        <dbReference type="PROSITE" id="PS50928"/>
    </source>
</evidence>
<dbReference type="Proteomes" id="UP000261032">
    <property type="component" value="Unassembled WGS sequence"/>
</dbReference>
<dbReference type="Proteomes" id="UP001211987">
    <property type="component" value="Unassembled WGS sequence"/>
</dbReference>
<dbReference type="RefSeq" id="WP_003536232.1">
    <property type="nucleotide sequence ID" value="NZ_AP031443.1"/>
</dbReference>
<dbReference type="GO" id="GO:0005886">
    <property type="term" value="C:plasma membrane"/>
    <property type="evidence" value="ECO:0007669"/>
    <property type="project" value="UniProtKB-SubCell"/>
</dbReference>
<feature type="transmembrane region" description="Helical" evidence="7">
    <location>
        <begin position="73"/>
        <end position="95"/>
    </location>
</feature>
<dbReference type="GO" id="GO:0055085">
    <property type="term" value="P:transmembrane transport"/>
    <property type="evidence" value="ECO:0007669"/>
    <property type="project" value="InterPro"/>
</dbReference>
<feature type="domain" description="ABC transmembrane type-1" evidence="8">
    <location>
        <begin position="69"/>
        <end position="287"/>
    </location>
</feature>
<dbReference type="PROSITE" id="PS50928">
    <property type="entry name" value="ABC_TM1"/>
    <property type="match status" value="1"/>
</dbReference>
<dbReference type="InterPro" id="IPR000515">
    <property type="entry name" value="MetI-like"/>
</dbReference>
<dbReference type="AlphaFoldDB" id="A0A3E3AD16"/>
<feature type="transmembrane region" description="Helical" evidence="7">
    <location>
        <begin position="159"/>
        <end position="178"/>
    </location>
</feature>
<evidence type="ECO:0000256" key="5">
    <source>
        <dbReference type="ARBA" id="ARBA00022989"/>
    </source>
</evidence>
<evidence type="ECO:0000256" key="7">
    <source>
        <dbReference type="RuleBase" id="RU363032"/>
    </source>
</evidence>
<comment type="similarity">
    <text evidence="7">Belongs to the binding-protein-dependent transport system permease family.</text>
</comment>
<dbReference type="EMBL" id="JAQLKE010000025">
    <property type="protein sequence ID" value="MDB7084795.1"/>
    <property type="molecule type" value="Genomic_DNA"/>
</dbReference>
<sequence>MNKKKERRRFIILCLAPAVILFGVFMILPTLNVFWMSTLKWGGLSADKTFVGFNNFVLLMQDMNFIRALQNTILIIAVVTVITMAVAILFASILVREKIKGQNFFRVIFYIPNILSVVVISSIFSAIYDPSENGMINSVLMLFKPESWETVKFLGDQSIVIYAIIGTMIWQAIGYYMVMYMASMSSIPEHLYEASALDGAGKIKQFFSITLPLIWDNIRTTLTFFIISTINLSFLFVKVMTSGGPDGASETVLSYLYKQAYNNASYGYGMAIAAVVFIFSFILSFIINRATERDTLEL</sequence>
<dbReference type="InterPro" id="IPR035906">
    <property type="entry name" value="MetI-like_sf"/>
</dbReference>
<evidence type="ECO:0000256" key="2">
    <source>
        <dbReference type="ARBA" id="ARBA00022448"/>
    </source>
</evidence>
<dbReference type="Gene3D" id="1.10.3720.10">
    <property type="entry name" value="MetI-like"/>
    <property type="match status" value="1"/>
</dbReference>
<accession>A0A3E3AD16</accession>
<keyword evidence="2 7" id="KW-0813">Transport</keyword>
<keyword evidence="4 7" id="KW-0812">Transmembrane</keyword>
<dbReference type="EMBL" id="QUSL01000017">
    <property type="protein sequence ID" value="RGD84371.1"/>
    <property type="molecule type" value="Genomic_DNA"/>
</dbReference>
<reference evidence="10 11" key="1">
    <citation type="submission" date="2018-08" db="EMBL/GenBank/DDBJ databases">
        <title>A genome reference for cultivated species of the human gut microbiota.</title>
        <authorList>
            <person name="Zou Y."/>
            <person name="Xue W."/>
            <person name="Luo G."/>
        </authorList>
    </citation>
    <scope>NUCLEOTIDE SEQUENCE [LARGE SCALE GENOMIC DNA]</scope>
    <source>
        <strain evidence="10 11">OM06-4</strain>
    </source>
</reference>
<feature type="transmembrane region" description="Helical" evidence="7">
    <location>
        <begin position="222"/>
        <end position="241"/>
    </location>
</feature>
<dbReference type="SUPFAM" id="SSF161098">
    <property type="entry name" value="MetI-like"/>
    <property type="match status" value="1"/>
</dbReference>
<comment type="subcellular location">
    <subcellularLocation>
        <location evidence="1 7">Cell membrane</location>
        <topology evidence="1 7">Multi-pass membrane protein</topology>
    </subcellularLocation>
</comment>
<evidence type="ECO:0000313" key="9">
    <source>
        <dbReference type="EMBL" id="MDB7084795.1"/>
    </source>
</evidence>
<reference evidence="9" key="2">
    <citation type="submission" date="2023-01" db="EMBL/GenBank/DDBJ databases">
        <title>Human gut microbiome strain richness.</title>
        <authorList>
            <person name="Chen-Liaw A."/>
        </authorList>
    </citation>
    <scope>NUCLEOTIDE SEQUENCE</scope>
    <source>
        <strain evidence="9">1001217st2_G6_1001217B_191108</strain>
    </source>
</reference>
<evidence type="ECO:0000256" key="4">
    <source>
        <dbReference type="ARBA" id="ARBA00022692"/>
    </source>
</evidence>
<evidence type="ECO:0000256" key="1">
    <source>
        <dbReference type="ARBA" id="ARBA00004651"/>
    </source>
</evidence>
<dbReference type="GeneID" id="64195013"/>
<keyword evidence="3" id="KW-1003">Cell membrane</keyword>
<dbReference type="InterPro" id="IPR051393">
    <property type="entry name" value="ABC_transporter_permease"/>
</dbReference>
<protein>
    <submittedName>
        <fullName evidence="10">Sugar ABC transporter permease</fullName>
    </submittedName>
</protein>
<keyword evidence="5 7" id="KW-1133">Transmembrane helix</keyword>